<dbReference type="RefSeq" id="WP_102794415.1">
    <property type="nucleotide sequence ID" value="NZ_BAAAEI010000031.1"/>
</dbReference>
<feature type="domain" description="VIT" evidence="2">
    <location>
        <begin position="30"/>
        <end position="158"/>
    </location>
</feature>
<evidence type="ECO:0000259" key="1">
    <source>
        <dbReference type="PROSITE" id="PS50234"/>
    </source>
</evidence>
<dbReference type="EMBL" id="BAAAEI010000031">
    <property type="protein sequence ID" value="GAA0374670.1"/>
    <property type="molecule type" value="Genomic_DNA"/>
</dbReference>
<dbReference type="Gene3D" id="3.40.50.410">
    <property type="entry name" value="von Willebrand factor, type A domain"/>
    <property type="match status" value="1"/>
</dbReference>
<dbReference type="InterPro" id="IPR002035">
    <property type="entry name" value="VWF_A"/>
</dbReference>
<feature type="domain" description="VWFA" evidence="1">
    <location>
        <begin position="315"/>
        <end position="485"/>
    </location>
</feature>
<gene>
    <name evidence="3" type="ORF">GCM10009092_43620</name>
</gene>
<dbReference type="InterPro" id="IPR013694">
    <property type="entry name" value="VIT"/>
</dbReference>
<dbReference type="InterPro" id="IPR022440">
    <property type="entry name" value="CHP03788"/>
</dbReference>
<dbReference type="PROSITE" id="PS50234">
    <property type="entry name" value="VWFA"/>
    <property type="match status" value="1"/>
</dbReference>
<dbReference type="SMART" id="SM00327">
    <property type="entry name" value="VWA"/>
    <property type="match status" value="1"/>
</dbReference>
<name>A0ABN0XWB7_9ALTE</name>
<comment type="caution">
    <text evidence="3">The sequence shown here is derived from an EMBL/GenBank/DDBJ whole genome shotgun (WGS) entry which is preliminary data.</text>
</comment>
<sequence length="657" mass="72559">MYVYPIGRTSLLISLLTILCSYPVWATSPQLELFNLQGDAVAPGIILNTDVKMQTTGLINQVRVTQRYRNDNPFAVNGRYVFPLPDDSAVYAMTLVVGERRIQGKIDKKAEATRTYQQARQEGKKAALVRQQRANMFVTDVANIEPGQSISVELHYQQTLAFADGEFSVRFPVTITPRYHPMVMKMPDTDEPASADNTAQPRGWIAPLFSQSAKPQPVNAGLTLELDMDLGLELAKVSAGEQPLALDNPAFGRYRLSLTDPQMNKDLVLRFTPRLKQDSQAAFLVQQTEQGERYALLMLTPPADSFTAARRLPRETIFVIDTSGSMHGQSMQQAKQALLFALTQLDAQDSFNILGFNHRLNPLSMRPLEANKANLRMARDFVHSLEADGGTEIAQALDVVLDGSEQNDRVRQVVFLTDGSVSNEAQLFEKIRQQLGDSRLFTVGIGSAPNSLFMNRAADVGRGSYTFIGATFEVQEKMQALFNRLHHPAIVNLSLSSGGQMLTYWPNPLPDLYFGQPLMAAIKLPDSPGDITLTGQTPLGPLHIGLTPTLQSKGDSIARLWARQKIKSLLLYNPEQQVKSSVEQLALQFQLLSPFTAFVAVETVPSGQPATQNIQVPNALPDAGSLTLPQTDGQSRLQLLLGMLLILSFVGARRWIR</sequence>
<accession>A0ABN0XWB7</accession>
<dbReference type="PANTHER" id="PTHR45737:SF6">
    <property type="entry name" value="VON WILLEBRAND FACTOR A DOMAIN-CONTAINING PROTEIN 5A"/>
    <property type="match status" value="1"/>
</dbReference>
<dbReference type="SMART" id="SM00609">
    <property type="entry name" value="VIT"/>
    <property type="match status" value="1"/>
</dbReference>
<evidence type="ECO:0000313" key="4">
    <source>
        <dbReference type="Proteomes" id="UP001501757"/>
    </source>
</evidence>
<protein>
    <submittedName>
        <fullName evidence="3">Marine proteobacterial sortase target protein</fullName>
    </submittedName>
</protein>
<keyword evidence="4" id="KW-1185">Reference proteome</keyword>
<dbReference type="Proteomes" id="UP001501757">
    <property type="component" value="Unassembled WGS sequence"/>
</dbReference>
<dbReference type="PANTHER" id="PTHR45737">
    <property type="entry name" value="VON WILLEBRAND FACTOR A DOMAIN-CONTAINING PROTEIN 5A"/>
    <property type="match status" value="1"/>
</dbReference>
<dbReference type="SUPFAM" id="SSF53300">
    <property type="entry name" value="vWA-like"/>
    <property type="match status" value="1"/>
</dbReference>
<organism evidence="3 4">
    <name type="scientific">Bowmanella denitrificans</name>
    <dbReference type="NCBI Taxonomy" id="366582"/>
    <lineage>
        <taxon>Bacteria</taxon>
        <taxon>Pseudomonadati</taxon>
        <taxon>Pseudomonadota</taxon>
        <taxon>Gammaproteobacteria</taxon>
        <taxon>Alteromonadales</taxon>
        <taxon>Alteromonadaceae</taxon>
        <taxon>Bowmanella</taxon>
    </lineage>
</organism>
<dbReference type="Pfam" id="PF13768">
    <property type="entry name" value="VWA_3"/>
    <property type="match status" value="1"/>
</dbReference>
<reference evidence="3 4" key="1">
    <citation type="journal article" date="2019" name="Int. J. Syst. Evol. Microbiol.">
        <title>The Global Catalogue of Microorganisms (GCM) 10K type strain sequencing project: providing services to taxonomists for standard genome sequencing and annotation.</title>
        <authorList>
            <consortium name="The Broad Institute Genomics Platform"/>
            <consortium name="The Broad Institute Genome Sequencing Center for Infectious Disease"/>
            <person name="Wu L."/>
            <person name="Ma J."/>
        </authorList>
    </citation>
    <scope>NUCLEOTIDE SEQUENCE [LARGE SCALE GENOMIC DNA]</scope>
    <source>
        <strain evidence="3 4">JCM 13378</strain>
    </source>
</reference>
<dbReference type="Pfam" id="PF08487">
    <property type="entry name" value="VIT"/>
    <property type="match status" value="1"/>
</dbReference>
<dbReference type="InterPro" id="IPR036465">
    <property type="entry name" value="vWFA_dom_sf"/>
</dbReference>
<evidence type="ECO:0000259" key="2">
    <source>
        <dbReference type="PROSITE" id="PS51468"/>
    </source>
</evidence>
<proteinExistence type="predicted"/>
<dbReference type="NCBIfam" id="TIGR03788">
    <property type="entry name" value="marine_srt_targ"/>
    <property type="match status" value="1"/>
</dbReference>
<evidence type="ECO:0000313" key="3">
    <source>
        <dbReference type="EMBL" id="GAA0374670.1"/>
    </source>
</evidence>
<dbReference type="PROSITE" id="PS51468">
    <property type="entry name" value="VIT"/>
    <property type="match status" value="1"/>
</dbReference>